<dbReference type="InterPro" id="IPR027685">
    <property type="entry name" value="Shroom_fam"/>
</dbReference>
<dbReference type="Proteomes" id="UP000016665">
    <property type="component" value="Chromosome 13"/>
</dbReference>
<evidence type="ECO:0000313" key="12">
    <source>
        <dbReference type="Ensembl" id="ENSFALP00000022385.1"/>
    </source>
</evidence>
<feature type="coiled-coil region" evidence="8">
    <location>
        <begin position="1248"/>
        <end position="1278"/>
    </location>
</feature>
<keyword evidence="8" id="KW-0175">Coiled coil</keyword>
<evidence type="ECO:0000256" key="1">
    <source>
        <dbReference type="ARBA" id="ARBA00004245"/>
    </source>
</evidence>
<feature type="compositionally biased region" description="Basic and acidic residues" evidence="9">
    <location>
        <begin position="466"/>
        <end position="484"/>
    </location>
</feature>
<feature type="domain" description="ASD1" evidence="10">
    <location>
        <begin position="622"/>
        <end position="728"/>
    </location>
</feature>
<feature type="compositionally biased region" description="Basic and acidic residues" evidence="9">
    <location>
        <begin position="1021"/>
        <end position="1035"/>
    </location>
</feature>
<dbReference type="InterPro" id="IPR014800">
    <property type="entry name" value="ASD1_dom"/>
</dbReference>
<feature type="region of interest" description="Disordered" evidence="9">
    <location>
        <begin position="862"/>
        <end position="1047"/>
    </location>
</feature>
<feature type="compositionally biased region" description="Low complexity" evidence="9">
    <location>
        <begin position="141"/>
        <end position="161"/>
    </location>
</feature>
<dbReference type="Pfam" id="PF08687">
    <property type="entry name" value="ASD2"/>
    <property type="match status" value="1"/>
</dbReference>
<dbReference type="Pfam" id="PF08688">
    <property type="entry name" value="ASD1"/>
    <property type="match status" value="1"/>
</dbReference>
<reference evidence="12 13" key="1">
    <citation type="journal article" date="2012" name="Nature">
        <title>The genomic landscape of species divergence in Ficedula flycatchers.</title>
        <authorList>
            <person name="Ellegren H."/>
            <person name="Smeds L."/>
            <person name="Burri R."/>
            <person name="Olason P.I."/>
            <person name="Backstrom N."/>
            <person name="Kawakami T."/>
            <person name="Kunstner A."/>
            <person name="Makinen H."/>
            <person name="Nadachowska-Brzyska K."/>
            <person name="Qvarnstrom A."/>
            <person name="Uebbing S."/>
            <person name="Wolf J.B."/>
        </authorList>
    </citation>
    <scope>NUCLEOTIDE SEQUENCE [LARGE SCALE GENOMIC DNA]</scope>
</reference>
<evidence type="ECO:0000256" key="9">
    <source>
        <dbReference type="SAM" id="MobiDB-lite"/>
    </source>
</evidence>
<dbReference type="OrthoDB" id="10063560at2759"/>
<feature type="region of interest" description="Disordered" evidence="9">
    <location>
        <begin position="52"/>
        <end position="77"/>
    </location>
</feature>
<keyword evidence="3" id="KW-0963">Cytoplasm</keyword>
<feature type="compositionally biased region" description="Polar residues" evidence="9">
    <location>
        <begin position="229"/>
        <end position="239"/>
    </location>
</feature>
<feature type="region of interest" description="Disordered" evidence="9">
    <location>
        <begin position="787"/>
        <end position="820"/>
    </location>
</feature>
<feature type="compositionally biased region" description="Basic and acidic residues" evidence="9">
    <location>
        <begin position="165"/>
        <end position="178"/>
    </location>
</feature>
<accession>A0A803VI29</accession>
<dbReference type="RefSeq" id="XP_016157204.1">
    <property type="nucleotide sequence ID" value="XM_016301718.1"/>
</dbReference>
<dbReference type="PANTHER" id="PTHR15012:SF37">
    <property type="entry name" value="PROTEIN SHROOM1"/>
    <property type="match status" value="1"/>
</dbReference>
<proteinExistence type="inferred from homology"/>
<evidence type="ECO:0000259" key="10">
    <source>
        <dbReference type="PROSITE" id="PS51306"/>
    </source>
</evidence>
<feature type="region of interest" description="Disordered" evidence="9">
    <location>
        <begin position="305"/>
        <end position="358"/>
    </location>
</feature>
<sequence>MTSAGNELERWAHRQGGRTGKLAEPVASPENDRLLSVKSISSVDHLLHLPGKADSAYSSSSGGSNAPEYLTPSRQGENCVLPEQVPYMDLEYVTGIYHLSAARPDLSSPQPCKAPDPSSHKSSHSSSLTDGCGITPTQRTSALGPAALAAPAVSPAPQLSSHHPSTTDRHWEKPRERQGPAGHTESSVQAAPGVQHQPADRDEPWSQHWDAGTEQGVGPNREKTLENKGLSSHFTNKVSKVQALKTEENGEWSPSQQPTKRSNPHIFSRPRSFIFQEYLKTDPVANVPKILSAYNSGHANKISKETNSTSYHQAHSSPSAVNDTQEVKQCPRGVCEPSAREAALPSPGPGPSQRRESLPCAQSPLCAEWHSDMGQGVLEDSSQLKYMENALLNKNAARKLNSYADKNQCCDSEGKILTSVREPVPNQQSRVQRSALSCSCSAVEVEGWGQGRKQCCDGTSQMALFRPKEDSTSRSLREVQKENQGHNSSPDLSTCLEQEKPLVQKHQAAFQTQLFRQLQEEHAAEQITRQATPMLYYLSAGKTTRVRHHNKDSRSSPKEIPSRSYTASAQCPEIPREGYQLQRSSYHHQHTAADLLQNKDLIFRSPVSPTEDSFQNDYIEKLKVAQKKVLKETSFKRKDLQMSLPVRLRQKSSKRPSVEHLRSFSLSSASKDAKPAPCSPSRLESLESFNRNEETQRPQKGQAGGRKRVTQEQKKLCYSEPEKLHHLMDKEVSWSQARVEITEQDAVASRRRGLENRGRAFSSSSVSRTELKQIQHSALVKYVERKISQRPGSSQHLQKRLSNPKGPSGQISNPNGSSKMQNDEVFCQLLSEQKSPDVFPPLPFAPPLNVTSRCNASEGDGSCASKCPSAESLPQAGASASGRAPERPKPTPSSTQDPCRCARGAAAPCRSCGSCPSFHDAEKDGSKDHERNDITGRVCGQDKKEQTPETCVPVPRSGSKEGTGAEEECRAQSLPGDAALRCPEQQQPAPPPEQGVHLHTAPAQPQRGDAKPAKGLPARETPVRDDAPLGRETHPPTRRLQSSQDQQYRELATEIIAKDSSLVHVLMPDPLRKTALDLMEGLFPLNISLLDKSRRKRGKVQTVQENDRKSRGDGAEECPKSEQETKQRSKDPAYIANQVLKRNRDSTNKLDDITSKKLELMASLQRRLQALREEQELVLSEVRDCARWGEELERRVRELCTPSEFQRYTTFIGDLEKVLSLLLCLSCRLARVQNAISRMDGSTEPEEKQSLRERHKLLSRQREDAKDLKENLDRRERVVSGILAKYLTEQQLQDYQHFVQVKTSLLIEQKDLEEQIKFFKEQLENLDQSIPI</sequence>
<dbReference type="PROSITE" id="PS51306">
    <property type="entry name" value="ASD1"/>
    <property type="match status" value="1"/>
</dbReference>
<feature type="coiled-coil region" evidence="8">
    <location>
        <begin position="1302"/>
        <end position="1329"/>
    </location>
</feature>
<dbReference type="GeneID" id="101818608"/>
<reference evidence="12" key="3">
    <citation type="submission" date="2025-09" db="UniProtKB">
        <authorList>
            <consortium name="Ensembl"/>
        </authorList>
    </citation>
    <scope>IDENTIFICATION</scope>
</reference>
<feature type="compositionally biased region" description="Basic and acidic residues" evidence="9">
    <location>
        <begin position="552"/>
        <end position="561"/>
    </location>
</feature>
<feature type="region of interest" description="Disordered" evidence="9">
    <location>
        <begin position="646"/>
        <end position="712"/>
    </location>
</feature>
<keyword evidence="4" id="KW-0493">Microtubule</keyword>
<dbReference type="GO" id="GO:0051015">
    <property type="term" value="F:actin filament binding"/>
    <property type="evidence" value="ECO:0007669"/>
    <property type="project" value="InterPro"/>
</dbReference>
<dbReference type="PROSITE" id="PS51307">
    <property type="entry name" value="ASD2"/>
    <property type="match status" value="1"/>
</dbReference>
<organism evidence="12 13">
    <name type="scientific">Ficedula albicollis</name>
    <name type="common">Collared flycatcher</name>
    <name type="synonym">Muscicapa albicollis</name>
    <dbReference type="NCBI Taxonomy" id="59894"/>
    <lineage>
        <taxon>Eukaryota</taxon>
        <taxon>Metazoa</taxon>
        <taxon>Chordata</taxon>
        <taxon>Craniata</taxon>
        <taxon>Vertebrata</taxon>
        <taxon>Euteleostomi</taxon>
        <taxon>Archelosauria</taxon>
        <taxon>Archosauria</taxon>
        <taxon>Dinosauria</taxon>
        <taxon>Saurischia</taxon>
        <taxon>Theropoda</taxon>
        <taxon>Coelurosauria</taxon>
        <taxon>Aves</taxon>
        <taxon>Neognathae</taxon>
        <taxon>Neoaves</taxon>
        <taxon>Telluraves</taxon>
        <taxon>Australaves</taxon>
        <taxon>Passeriformes</taxon>
        <taxon>Muscicapidae</taxon>
        <taxon>Ficedula</taxon>
    </lineage>
</organism>
<feature type="region of interest" description="Disordered" evidence="9">
    <location>
        <begin position="1"/>
        <end position="31"/>
    </location>
</feature>
<feature type="compositionally biased region" description="Low complexity" evidence="9">
    <location>
        <begin position="898"/>
        <end position="913"/>
    </location>
</feature>
<comment type="subcellular location">
    <subcellularLocation>
        <location evidence="1">Cytoplasm</location>
        <location evidence="1">Cytoskeleton</location>
    </subcellularLocation>
</comment>
<dbReference type="GO" id="GO:0005912">
    <property type="term" value="C:adherens junction"/>
    <property type="evidence" value="ECO:0007669"/>
    <property type="project" value="TreeGrafter"/>
</dbReference>
<dbReference type="PANTHER" id="PTHR15012">
    <property type="entry name" value="APICAL PROTEIN/SHROOM-RELATED"/>
    <property type="match status" value="1"/>
</dbReference>
<protein>
    <submittedName>
        <fullName evidence="12">Shroom family member 1</fullName>
    </submittedName>
</protein>
<evidence type="ECO:0000256" key="7">
    <source>
        <dbReference type="PROSITE-ProRule" id="PRU00637"/>
    </source>
</evidence>
<dbReference type="CTD" id="134549"/>
<name>A0A803VI29_FICAL</name>
<dbReference type="GO" id="GO:0007015">
    <property type="term" value="P:actin filament organization"/>
    <property type="evidence" value="ECO:0007669"/>
    <property type="project" value="TreeGrafter"/>
</dbReference>
<keyword evidence="13" id="KW-1185">Reference proteome</keyword>
<evidence type="ECO:0000256" key="6">
    <source>
        <dbReference type="ARBA" id="ARBA00023212"/>
    </source>
</evidence>
<evidence type="ECO:0000259" key="11">
    <source>
        <dbReference type="PROSITE" id="PS51307"/>
    </source>
</evidence>
<gene>
    <name evidence="12" type="primary">SHROOM1</name>
</gene>
<keyword evidence="5 7" id="KW-0009">Actin-binding</keyword>
<dbReference type="GO" id="GO:0016324">
    <property type="term" value="C:apical plasma membrane"/>
    <property type="evidence" value="ECO:0007669"/>
    <property type="project" value="TreeGrafter"/>
</dbReference>
<dbReference type="GO" id="GO:0030864">
    <property type="term" value="C:cortical actin cytoskeleton"/>
    <property type="evidence" value="ECO:0007669"/>
    <property type="project" value="TreeGrafter"/>
</dbReference>
<evidence type="ECO:0000256" key="3">
    <source>
        <dbReference type="ARBA" id="ARBA00022490"/>
    </source>
</evidence>
<evidence type="ECO:0000313" key="13">
    <source>
        <dbReference type="Proteomes" id="UP000016665"/>
    </source>
</evidence>
<evidence type="ECO:0000256" key="2">
    <source>
        <dbReference type="ARBA" id="ARBA00006469"/>
    </source>
</evidence>
<feature type="compositionally biased region" description="Basic and acidic residues" evidence="9">
    <location>
        <begin position="919"/>
        <end position="947"/>
    </location>
</feature>
<dbReference type="GO" id="GO:0043296">
    <property type="term" value="C:apical junction complex"/>
    <property type="evidence" value="ECO:0007669"/>
    <property type="project" value="TreeGrafter"/>
</dbReference>
<feature type="coiled-coil region" evidence="8">
    <location>
        <begin position="1154"/>
        <end position="1181"/>
    </location>
</feature>
<dbReference type="InterPro" id="IPR014799">
    <property type="entry name" value="ASD2_dom"/>
</dbReference>
<keyword evidence="6" id="KW-0206">Cytoskeleton</keyword>
<dbReference type="Gene3D" id="6.10.250.3120">
    <property type="match status" value="1"/>
</dbReference>
<evidence type="ECO:0000256" key="5">
    <source>
        <dbReference type="ARBA" id="ARBA00023203"/>
    </source>
</evidence>
<reference evidence="12" key="2">
    <citation type="submission" date="2025-08" db="UniProtKB">
        <authorList>
            <consortium name="Ensembl"/>
        </authorList>
    </citation>
    <scope>IDENTIFICATION</scope>
</reference>
<feature type="compositionally biased region" description="Polar residues" evidence="9">
    <location>
        <begin position="305"/>
        <end position="324"/>
    </location>
</feature>
<feature type="region of interest" description="Disordered" evidence="9">
    <location>
        <begin position="103"/>
        <end position="267"/>
    </location>
</feature>
<feature type="domain" description="ASD2" evidence="11">
    <location>
        <begin position="1049"/>
        <end position="1331"/>
    </location>
</feature>
<feature type="region of interest" description="Disordered" evidence="9">
    <location>
        <begin position="746"/>
        <end position="768"/>
    </location>
</feature>
<feature type="region of interest" description="Disordered" evidence="9">
    <location>
        <begin position="1094"/>
        <end position="1132"/>
    </location>
</feature>
<evidence type="ECO:0000256" key="4">
    <source>
        <dbReference type="ARBA" id="ARBA00022701"/>
    </source>
</evidence>
<feature type="compositionally biased region" description="Basic and acidic residues" evidence="9">
    <location>
        <begin position="1105"/>
        <end position="1131"/>
    </location>
</feature>
<evidence type="ECO:0000256" key="8">
    <source>
        <dbReference type="SAM" id="Coils"/>
    </source>
</evidence>
<dbReference type="Ensembl" id="ENSFALT00000027221.1">
    <property type="protein sequence ID" value="ENSFALP00000022385.1"/>
    <property type="gene ID" value="ENSFALG00000028676.1"/>
</dbReference>
<feature type="compositionally biased region" description="Polar residues" evidence="9">
    <location>
        <begin position="252"/>
        <end position="261"/>
    </location>
</feature>
<feature type="region of interest" description="Disordered" evidence="9">
    <location>
        <begin position="466"/>
        <end position="493"/>
    </location>
</feature>
<comment type="similarity">
    <text evidence="2">Belongs to the shroom family.</text>
</comment>
<dbReference type="GeneTree" id="ENSGT00940000160656"/>
<feature type="compositionally biased region" description="Polar residues" evidence="9">
    <location>
        <begin position="809"/>
        <end position="820"/>
    </location>
</feature>
<feature type="region of interest" description="Disordered" evidence="9">
    <location>
        <begin position="542"/>
        <end position="570"/>
    </location>
</feature>
<dbReference type="GO" id="GO:0005874">
    <property type="term" value="C:microtubule"/>
    <property type="evidence" value="ECO:0007669"/>
    <property type="project" value="UniProtKB-KW"/>
</dbReference>